<accession>A0ABQ3EN31</accession>
<keyword evidence="2" id="KW-1185">Reference proteome</keyword>
<dbReference type="Proteomes" id="UP000637980">
    <property type="component" value="Unassembled WGS sequence"/>
</dbReference>
<reference evidence="2" key="1">
    <citation type="journal article" date="2019" name="Int. J. Syst. Evol. Microbiol.">
        <title>The Global Catalogue of Microorganisms (GCM) 10K type strain sequencing project: providing services to taxonomists for standard genome sequencing and annotation.</title>
        <authorList>
            <consortium name="The Broad Institute Genomics Platform"/>
            <consortium name="The Broad Institute Genome Sequencing Center for Infectious Disease"/>
            <person name="Wu L."/>
            <person name="Ma J."/>
        </authorList>
    </citation>
    <scope>NUCLEOTIDE SEQUENCE [LARGE SCALE GENOMIC DNA]</scope>
    <source>
        <strain evidence="2">KCTC 12861</strain>
    </source>
</reference>
<organism evidence="1 2">
    <name type="scientific">Pseudovibrio japonicus</name>
    <dbReference type="NCBI Taxonomy" id="366534"/>
    <lineage>
        <taxon>Bacteria</taxon>
        <taxon>Pseudomonadati</taxon>
        <taxon>Pseudomonadota</taxon>
        <taxon>Alphaproteobacteria</taxon>
        <taxon>Hyphomicrobiales</taxon>
        <taxon>Stappiaceae</taxon>
        <taxon>Pseudovibrio</taxon>
    </lineage>
</organism>
<sequence length="76" mass="8496">MILQMKSAEDELRRSKTMYAEQSLQTELLKEALAKKDRPPQRKEVAVFAVEGKGGSIALARRTFGVGECYYVMNGA</sequence>
<evidence type="ECO:0000313" key="2">
    <source>
        <dbReference type="Proteomes" id="UP000637980"/>
    </source>
</evidence>
<proteinExistence type="predicted"/>
<gene>
    <name evidence="1" type="ORF">GCM10007094_33660</name>
</gene>
<protein>
    <submittedName>
        <fullName evidence="1">Uncharacterized protein</fullName>
    </submittedName>
</protein>
<dbReference type="EMBL" id="BMXE01000006">
    <property type="protein sequence ID" value="GHB41488.1"/>
    <property type="molecule type" value="Genomic_DNA"/>
</dbReference>
<name>A0ABQ3EN31_9HYPH</name>
<comment type="caution">
    <text evidence="1">The sequence shown here is derived from an EMBL/GenBank/DDBJ whole genome shotgun (WGS) entry which is preliminary data.</text>
</comment>
<evidence type="ECO:0000313" key="1">
    <source>
        <dbReference type="EMBL" id="GHB41488.1"/>
    </source>
</evidence>